<evidence type="ECO:0000313" key="5">
    <source>
        <dbReference type="Proteomes" id="UP001305521"/>
    </source>
</evidence>
<dbReference type="Proteomes" id="UP001305521">
    <property type="component" value="Chromosome"/>
</dbReference>
<dbReference type="PROSITE" id="PS50977">
    <property type="entry name" value="HTH_TETR_2"/>
    <property type="match status" value="1"/>
</dbReference>
<accession>A0ABZ0PJZ4</accession>
<protein>
    <submittedName>
        <fullName evidence="4">TetR/AcrR family transcriptional regulator</fullName>
    </submittedName>
</protein>
<dbReference type="InterPro" id="IPR041474">
    <property type="entry name" value="NicS_C"/>
</dbReference>
<evidence type="ECO:0000256" key="1">
    <source>
        <dbReference type="ARBA" id="ARBA00023125"/>
    </source>
</evidence>
<evidence type="ECO:0000259" key="3">
    <source>
        <dbReference type="PROSITE" id="PS50977"/>
    </source>
</evidence>
<dbReference type="SUPFAM" id="SSF46689">
    <property type="entry name" value="Homeodomain-like"/>
    <property type="match status" value="1"/>
</dbReference>
<keyword evidence="5" id="KW-1185">Reference proteome</keyword>
<organism evidence="4 5">
    <name type="scientific">Sediminicoccus rosea</name>
    <dbReference type="NCBI Taxonomy" id="1225128"/>
    <lineage>
        <taxon>Bacteria</taxon>
        <taxon>Pseudomonadati</taxon>
        <taxon>Pseudomonadota</taxon>
        <taxon>Alphaproteobacteria</taxon>
        <taxon>Acetobacterales</taxon>
        <taxon>Roseomonadaceae</taxon>
        <taxon>Sediminicoccus</taxon>
    </lineage>
</organism>
<keyword evidence="1 2" id="KW-0238">DNA-binding</keyword>
<evidence type="ECO:0000256" key="2">
    <source>
        <dbReference type="PROSITE-ProRule" id="PRU00335"/>
    </source>
</evidence>
<dbReference type="EMBL" id="CP137852">
    <property type="protein sequence ID" value="WPB86044.1"/>
    <property type="molecule type" value="Genomic_DNA"/>
</dbReference>
<dbReference type="Pfam" id="PF17938">
    <property type="entry name" value="TetR_C_29"/>
    <property type="match status" value="1"/>
</dbReference>
<dbReference type="InterPro" id="IPR050109">
    <property type="entry name" value="HTH-type_TetR-like_transc_reg"/>
</dbReference>
<dbReference type="InterPro" id="IPR001647">
    <property type="entry name" value="HTH_TetR"/>
</dbReference>
<dbReference type="PANTHER" id="PTHR30328">
    <property type="entry name" value="TRANSCRIPTIONAL REPRESSOR"/>
    <property type="match status" value="1"/>
</dbReference>
<dbReference type="Gene3D" id="1.10.357.10">
    <property type="entry name" value="Tetracycline Repressor, domain 2"/>
    <property type="match status" value="1"/>
</dbReference>
<feature type="DNA-binding region" description="H-T-H motif" evidence="2">
    <location>
        <begin position="38"/>
        <end position="57"/>
    </location>
</feature>
<dbReference type="Pfam" id="PF00440">
    <property type="entry name" value="TetR_N"/>
    <property type="match status" value="1"/>
</dbReference>
<sequence length="218" mass="24059">MALRQRRKRGARDAEGAKAAILASAVREFTDKGLAGARMDVIARGAGVAKGLVFHHFGSKDGLWIAALEHVYALLRAGQDEVALDALGPVEGMRRLAHDTFRLFRAHPEIVALMNEENLHRARHLRAAGNVPRLYNPLFATIGRLLAEGRAQGLFREDVDVTALYVAMSGLGYFHCANRWTLSAAFAGDLFQPQRIATYEEMLGEMVVAYLRHTPRLA</sequence>
<dbReference type="PRINTS" id="PR00455">
    <property type="entry name" value="HTHTETR"/>
</dbReference>
<gene>
    <name evidence="4" type="ORF">R9Z33_04045</name>
</gene>
<dbReference type="InterPro" id="IPR036271">
    <property type="entry name" value="Tet_transcr_reg_TetR-rel_C_sf"/>
</dbReference>
<feature type="domain" description="HTH tetR-type" evidence="3">
    <location>
        <begin position="15"/>
        <end position="75"/>
    </location>
</feature>
<dbReference type="RefSeq" id="WP_318650021.1">
    <property type="nucleotide sequence ID" value="NZ_CP137852.1"/>
</dbReference>
<reference evidence="4 5" key="1">
    <citation type="submission" date="2023-11" db="EMBL/GenBank/DDBJ databases">
        <title>Arctic aerobic anoxygenic photoheterotroph Sediminicoccus rosea KRV36 adapts its photosynthesis to long days of polar summer.</title>
        <authorList>
            <person name="Tomasch J."/>
            <person name="Kopejtka K."/>
            <person name="Bily T."/>
            <person name="Gardiner A.T."/>
            <person name="Gardian Z."/>
            <person name="Shivaramu S."/>
            <person name="Koblizek M."/>
            <person name="Engelhardt F."/>
            <person name="Kaftan D."/>
        </authorList>
    </citation>
    <scope>NUCLEOTIDE SEQUENCE [LARGE SCALE GENOMIC DNA]</scope>
    <source>
        <strain evidence="4 5">R-30</strain>
    </source>
</reference>
<proteinExistence type="predicted"/>
<dbReference type="PANTHER" id="PTHR30328:SF54">
    <property type="entry name" value="HTH-TYPE TRANSCRIPTIONAL REPRESSOR SCO4008"/>
    <property type="match status" value="1"/>
</dbReference>
<dbReference type="InterPro" id="IPR009057">
    <property type="entry name" value="Homeodomain-like_sf"/>
</dbReference>
<name>A0ABZ0PJZ4_9PROT</name>
<dbReference type="SUPFAM" id="SSF48498">
    <property type="entry name" value="Tetracyclin repressor-like, C-terminal domain"/>
    <property type="match status" value="1"/>
</dbReference>
<evidence type="ECO:0000313" key="4">
    <source>
        <dbReference type="EMBL" id="WPB86044.1"/>
    </source>
</evidence>